<accession>A0A538SXU9</accession>
<evidence type="ECO:0000313" key="4">
    <source>
        <dbReference type="Proteomes" id="UP000319829"/>
    </source>
</evidence>
<proteinExistence type="predicted"/>
<dbReference type="PANTHER" id="PTHR30160:SF1">
    <property type="entry name" value="LIPOPOLYSACCHARIDE 1,2-N-ACETYLGLUCOSAMINETRANSFERASE-RELATED"/>
    <property type="match status" value="1"/>
</dbReference>
<dbReference type="SUPFAM" id="SSF53756">
    <property type="entry name" value="UDP-Glycosyltransferase/glycogen phosphorylase"/>
    <property type="match status" value="1"/>
</dbReference>
<evidence type="ECO:0000256" key="2">
    <source>
        <dbReference type="ARBA" id="ARBA00022679"/>
    </source>
</evidence>
<dbReference type="Proteomes" id="UP000319829">
    <property type="component" value="Unassembled WGS sequence"/>
</dbReference>
<protein>
    <submittedName>
        <fullName evidence="3">Glycosyltransferase family 9 protein</fullName>
    </submittedName>
</protein>
<dbReference type="InterPro" id="IPR002201">
    <property type="entry name" value="Glyco_trans_9"/>
</dbReference>
<keyword evidence="2 3" id="KW-0808">Transferase</keyword>
<dbReference type="Pfam" id="PF01075">
    <property type="entry name" value="Glyco_transf_9"/>
    <property type="match status" value="1"/>
</dbReference>
<evidence type="ECO:0000256" key="1">
    <source>
        <dbReference type="ARBA" id="ARBA00022676"/>
    </source>
</evidence>
<evidence type="ECO:0000313" key="3">
    <source>
        <dbReference type="EMBL" id="TMQ56216.1"/>
    </source>
</evidence>
<dbReference type="PANTHER" id="PTHR30160">
    <property type="entry name" value="TETRAACYLDISACCHARIDE 4'-KINASE-RELATED"/>
    <property type="match status" value="1"/>
</dbReference>
<dbReference type="Gene3D" id="3.40.50.2000">
    <property type="entry name" value="Glycogen Phosphorylase B"/>
    <property type="match status" value="2"/>
</dbReference>
<dbReference type="GO" id="GO:0005829">
    <property type="term" value="C:cytosol"/>
    <property type="evidence" value="ECO:0007669"/>
    <property type="project" value="TreeGrafter"/>
</dbReference>
<dbReference type="CDD" id="cd03789">
    <property type="entry name" value="GT9_LPS_heptosyltransferase"/>
    <property type="match status" value="1"/>
</dbReference>
<comment type="caution">
    <text evidence="3">The sequence shown here is derived from an EMBL/GenBank/DDBJ whole genome shotgun (WGS) entry which is preliminary data.</text>
</comment>
<keyword evidence="1" id="KW-0328">Glycosyltransferase</keyword>
<reference evidence="3 4" key="1">
    <citation type="journal article" date="2019" name="Nat. Microbiol.">
        <title>Mediterranean grassland soil C-N compound turnover is dependent on rainfall and depth, and is mediated by genomically divergent microorganisms.</title>
        <authorList>
            <person name="Diamond S."/>
            <person name="Andeer P.F."/>
            <person name="Li Z."/>
            <person name="Crits-Christoph A."/>
            <person name="Burstein D."/>
            <person name="Anantharaman K."/>
            <person name="Lane K.R."/>
            <person name="Thomas B.C."/>
            <person name="Pan C."/>
            <person name="Northen T.R."/>
            <person name="Banfield J.F."/>
        </authorList>
    </citation>
    <scope>NUCLEOTIDE SEQUENCE [LARGE SCALE GENOMIC DNA]</scope>
    <source>
        <strain evidence="3">WS_4</strain>
    </source>
</reference>
<dbReference type="GO" id="GO:0008713">
    <property type="term" value="F:ADP-heptose-lipopolysaccharide heptosyltransferase activity"/>
    <property type="evidence" value="ECO:0007669"/>
    <property type="project" value="TreeGrafter"/>
</dbReference>
<name>A0A538SXU9_UNCEI</name>
<sequence length="391" mass="43304">MEYLFLLASAFTSRLVNLLGAFRRRRPPKVLVVKLDHLGDVVTATPVFRSLRRALPGAPIHVMLGPWAKELLTGNPCIDKILTYDARAFRRAVSPRADGRHPFRVMREIAGARYTHIIDLRGDGWTLLLPFLSGAILRLDRGTVRLSRWIRSRASALGARGRTGSPNTAVMLLHEVETNLLVVRPLMGSSAAEEARVEIFTAESDRAAIGAKLRGLGIEEGGLIVTIHAGASWRPRAWHPERFAEVARRLLERHPINILLVGGEEERDIAERIRPLVPTARVHFLFGSRLAETEAVIERSALFIGNDSGLAHIAAACGTPVVALYGPQDPKRFRPWSTQAIVLHKPVHCFPCRQSVCVHPELPCVNLISVDEVMERAEALLDQAMPRRAAT</sequence>
<organism evidence="3 4">
    <name type="scientific">Eiseniibacteriota bacterium</name>
    <dbReference type="NCBI Taxonomy" id="2212470"/>
    <lineage>
        <taxon>Bacteria</taxon>
        <taxon>Candidatus Eiseniibacteriota</taxon>
    </lineage>
</organism>
<dbReference type="InterPro" id="IPR051199">
    <property type="entry name" value="LPS_LOS_Heptosyltrfase"/>
</dbReference>
<dbReference type="GO" id="GO:0009244">
    <property type="term" value="P:lipopolysaccharide core region biosynthetic process"/>
    <property type="evidence" value="ECO:0007669"/>
    <property type="project" value="TreeGrafter"/>
</dbReference>
<dbReference type="AlphaFoldDB" id="A0A538SXU9"/>
<dbReference type="EMBL" id="VBOU01000003">
    <property type="protein sequence ID" value="TMQ56216.1"/>
    <property type="molecule type" value="Genomic_DNA"/>
</dbReference>
<gene>
    <name evidence="3" type="ORF">E6K74_00625</name>
</gene>